<dbReference type="PROSITE" id="PS00062">
    <property type="entry name" value="ALDOKETO_REDUCTASE_2"/>
    <property type="match status" value="1"/>
</dbReference>
<proteinExistence type="inferred from homology"/>
<dbReference type="SUPFAM" id="SSF51430">
    <property type="entry name" value="NAD(P)-linked oxidoreductase"/>
    <property type="match status" value="1"/>
</dbReference>
<keyword evidence="6" id="KW-1185">Reference proteome</keyword>
<dbReference type="InterPro" id="IPR020471">
    <property type="entry name" value="AKR"/>
</dbReference>
<protein>
    <submittedName>
        <fullName evidence="5">Aldo/keto reductase</fullName>
    </submittedName>
</protein>
<reference evidence="6" key="1">
    <citation type="journal article" date="2019" name="Int. J. Syst. Evol. Microbiol.">
        <title>The Global Catalogue of Microorganisms (GCM) 10K type strain sequencing project: providing services to taxonomists for standard genome sequencing and annotation.</title>
        <authorList>
            <consortium name="The Broad Institute Genomics Platform"/>
            <consortium name="The Broad Institute Genome Sequencing Center for Infectious Disease"/>
            <person name="Wu L."/>
            <person name="Ma J."/>
        </authorList>
    </citation>
    <scope>NUCLEOTIDE SEQUENCE [LARGE SCALE GENOMIC DNA]</scope>
    <source>
        <strain evidence="6">CCM 7043</strain>
    </source>
</reference>
<keyword evidence="3" id="KW-0560">Oxidoreductase</keyword>
<name>A0ABW4F7B7_9PSEU</name>
<keyword evidence="2" id="KW-0521">NADP</keyword>
<dbReference type="InterPro" id="IPR023210">
    <property type="entry name" value="NADP_OxRdtase_dom"/>
</dbReference>
<dbReference type="PRINTS" id="PR00069">
    <property type="entry name" value="ALDKETRDTASE"/>
</dbReference>
<dbReference type="Gene3D" id="3.20.20.100">
    <property type="entry name" value="NADP-dependent oxidoreductase domain"/>
    <property type="match status" value="1"/>
</dbReference>
<evidence type="ECO:0000259" key="4">
    <source>
        <dbReference type="Pfam" id="PF00248"/>
    </source>
</evidence>
<gene>
    <name evidence="5" type="ORF">ACFSJD_38910</name>
</gene>
<dbReference type="InterPro" id="IPR018170">
    <property type="entry name" value="Aldo/ket_reductase_CS"/>
</dbReference>
<evidence type="ECO:0000256" key="2">
    <source>
        <dbReference type="ARBA" id="ARBA00022857"/>
    </source>
</evidence>
<evidence type="ECO:0000256" key="1">
    <source>
        <dbReference type="ARBA" id="ARBA00007905"/>
    </source>
</evidence>
<dbReference type="PROSITE" id="PS00798">
    <property type="entry name" value="ALDOKETO_REDUCTASE_1"/>
    <property type="match status" value="1"/>
</dbReference>
<dbReference type="PANTHER" id="PTHR43827">
    <property type="entry name" value="2,5-DIKETO-D-GLUCONIC ACID REDUCTASE"/>
    <property type="match status" value="1"/>
</dbReference>
<evidence type="ECO:0000256" key="3">
    <source>
        <dbReference type="ARBA" id="ARBA00023002"/>
    </source>
</evidence>
<evidence type="ECO:0000313" key="5">
    <source>
        <dbReference type="EMBL" id="MFD1523508.1"/>
    </source>
</evidence>
<dbReference type="Pfam" id="PF00248">
    <property type="entry name" value="Aldo_ket_red"/>
    <property type="match status" value="1"/>
</dbReference>
<feature type="domain" description="NADP-dependent oxidoreductase" evidence="4">
    <location>
        <begin position="14"/>
        <end position="246"/>
    </location>
</feature>
<dbReference type="EMBL" id="JBHUCO010000066">
    <property type="protein sequence ID" value="MFD1523508.1"/>
    <property type="molecule type" value="Genomic_DNA"/>
</dbReference>
<dbReference type="PIRSF" id="PIRSF000097">
    <property type="entry name" value="AKR"/>
    <property type="match status" value="1"/>
</dbReference>
<dbReference type="PANTHER" id="PTHR43827:SF3">
    <property type="entry name" value="NADP-DEPENDENT OXIDOREDUCTASE DOMAIN-CONTAINING PROTEIN"/>
    <property type="match status" value="1"/>
</dbReference>
<dbReference type="CDD" id="cd19071">
    <property type="entry name" value="AKR_AKR1-5-like"/>
    <property type="match status" value="1"/>
</dbReference>
<comment type="caution">
    <text evidence="5">The sequence shown here is derived from an EMBL/GenBank/DDBJ whole genome shotgun (WGS) entry which is preliminary data.</text>
</comment>
<dbReference type="InterPro" id="IPR036812">
    <property type="entry name" value="NAD(P)_OxRdtase_dom_sf"/>
</dbReference>
<dbReference type="Proteomes" id="UP001597114">
    <property type="component" value="Unassembled WGS sequence"/>
</dbReference>
<comment type="similarity">
    <text evidence="1">Belongs to the aldo/keto reductase family.</text>
</comment>
<sequence>MPQLGFGVYLVTGDAVAPTLKAAFAAGYRSIDTAAQYTNEKEVGEAVRASGISRGDLFVTTKVFNDSHGYDEALRAFDNSIGRLGLEHLDLYLIHWPVAVKDRYIATWRALERLLADGRTRAIGVSNFQLPHLRRVLDETGTVPAVNQIELHPWLQQEELRAFHAEHGITTVAWAPLARDRGLLDEHVVRELALKHSRTPAQVVLRWHVQLGHGAIPKSGRPERIAANFDVFGFALDDGDMAALATLERGVRTGNHPDTRT</sequence>
<evidence type="ECO:0000313" key="6">
    <source>
        <dbReference type="Proteomes" id="UP001597114"/>
    </source>
</evidence>
<accession>A0ABW4F7B7</accession>
<dbReference type="RefSeq" id="WP_344730477.1">
    <property type="nucleotide sequence ID" value="NZ_BAAAUS010000067.1"/>
</dbReference>
<organism evidence="5 6">
    <name type="scientific">Pseudonocardia yunnanensis</name>
    <dbReference type="NCBI Taxonomy" id="58107"/>
    <lineage>
        <taxon>Bacteria</taxon>
        <taxon>Bacillati</taxon>
        <taxon>Actinomycetota</taxon>
        <taxon>Actinomycetes</taxon>
        <taxon>Pseudonocardiales</taxon>
        <taxon>Pseudonocardiaceae</taxon>
        <taxon>Pseudonocardia</taxon>
    </lineage>
</organism>